<keyword evidence="3" id="KW-0547">Nucleotide-binding</keyword>
<dbReference type="GO" id="GO:0005324">
    <property type="term" value="F:long-chain fatty acid transmembrane transporter activity"/>
    <property type="evidence" value="ECO:0007669"/>
    <property type="project" value="TreeGrafter"/>
</dbReference>
<dbReference type="AlphaFoldDB" id="A8ZZC4"/>
<dbReference type="KEGG" id="dol:Dole_1473"/>
<dbReference type="RefSeq" id="WP_012174893.1">
    <property type="nucleotide sequence ID" value="NC_009943.1"/>
</dbReference>
<proteinExistence type="inferred from homology"/>
<dbReference type="InterPro" id="IPR042099">
    <property type="entry name" value="ANL_N_sf"/>
</dbReference>
<organism evidence="8 9">
    <name type="scientific">Desulfosudis oleivorans (strain DSM 6200 / JCM 39069 / Hxd3)</name>
    <name type="common">Desulfococcus oleovorans</name>
    <dbReference type="NCBI Taxonomy" id="96561"/>
    <lineage>
        <taxon>Bacteria</taxon>
        <taxon>Pseudomonadati</taxon>
        <taxon>Thermodesulfobacteriota</taxon>
        <taxon>Desulfobacteria</taxon>
        <taxon>Desulfobacterales</taxon>
        <taxon>Desulfosudaceae</taxon>
        <taxon>Desulfosudis</taxon>
    </lineage>
</organism>
<dbReference type="OrthoDB" id="5483897at2"/>
<dbReference type="SUPFAM" id="SSF56801">
    <property type="entry name" value="Acetyl-CoA synthetase-like"/>
    <property type="match status" value="1"/>
</dbReference>
<dbReference type="InterPro" id="IPR000873">
    <property type="entry name" value="AMP-dep_synth/lig_dom"/>
</dbReference>
<keyword evidence="5" id="KW-0812">Transmembrane</keyword>
<evidence type="ECO:0000313" key="8">
    <source>
        <dbReference type="EMBL" id="ABW67277.1"/>
    </source>
</evidence>
<reference evidence="8 9" key="1">
    <citation type="submission" date="2007-10" db="EMBL/GenBank/DDBJ databases">
        <title>Complete sequence of Desulfococcus oleovorans Hxd3.</title>
        <authorList>
            <consortium name="US DOE Joint Genome Institute"/>
            <person name="Copeland A."/>
            <person name="Lucas S."/>
            <person name="Lapidus A."/>
            <person name="Barry K."/>
            <person name="Glavina del Rio T."/>
            <person name="Dalin E."/>
            <person name="Tice H."/>
            <person name="Pitluck S."/>
            <person name="Kiss H."/>
            <person name="Brettin T."/>
            <person name="Bruce D."/>
            <person name="Detter J.C."/>
            <person name="Han C."/>
            <person name="Schmutz J."/>
            <person name="Larimer F."/>
            <person name="Land M."/>
            <person name="Hauser L."/>
            <person name="Kyrpides N."/>
            <person name="Kim E."/>
            <person name="Wawrik B."/>
            <person name="Richardson P."/>
        </authorList>
    </citation>
    <scope>NUCLEOTIDE SEQUENCE [LARGE SCALE GENOMIC DNA]</scope>
    <source>
        <strain evidence="9">DSM 6200 / JCM 39069 / Hxd3</strain>
    </source>
</reference>
<sequence length="536" mass="58677">MSDVNKSGNIEDLSIFKAVNLKIDDPEKVALRFVNEDGTEEPVSYQNLFEQTNRTAHALLKAGIGKGDTFTMLMKNHPEFIYALFAAVSIGAVAVPIDPRSRGRKLAFQIKNTKSKGILVADQFMESLEEIKADISDVPVVGVLYKAHHKVPENSAYPVLNELLETGNTDIPDKALPFDAGASAQIIHTSGTTGDPKGVVLKADRFLIYSFMADFLWQYQSDDIPYTGLSLTHGNAQSVTLMPSLAKKLPAVISERFTKSNIWDICRKYGCTTFSLLGGMMAGIYNEPPRPDDADNPVRKVISAGTPRAIWEDFEKRFGVKIHEWYAAVEGGLAHNPPGSGPVGSFGKPPQGLVEMKVVDENDNDVPPGARGELISRMVNGPTEVNYYGKADASKEKTRGGWLRSGDICHQDEDGFFYFDFRKGGGLRRQGDFVQPDLIEKIIGEHESVSEVCVYGVPAASGAPGESDIVAAMAPFAGRTVDVEGVKQTCLAELERNSVPTYFQIVDEIPKTISEKMLSRVLEEQFDPNAPNVIRV</sequence>
<dbReference type="GO" id="GO:0004467">
    <property type="term" value="F:long-chain fatty acid-CoA ligase activity"/>
    <property type="evidence" value="ECO:0007669"/>
    <property type="project" value="TreeGrafter"/>
</dbReference>
<dbReference type="GO" id="GO:0005886">
    <property type="term" value="C:plasma membrane"/>
    <property type="evidence" value="ECO:0007669"/>
    <property type="project" value="TreeGrafter"/>
</dbReference>
<dbReference type="InterPro" id="IPR020845">
    <property type="entry name" value="AMP-binding_CS"/>
</dbReference>
<keyword evidence="9" id="KW-1185">Reference proteome</keyword>
<dbReference type="GO" id="GO:0005524">
    <property type="term" value="F:ATP binding"/>
    <property type="evidence" value="ECO:0007669"/>
    <property type="project" value="UniProtKB-KW"/>
</dbReference>
<feature type="transmembrane region" description="Helical" evidence="5">
    <location>
        <begin position="80"/>
        <end position="97"/>
    </location>
</feature>
<dbReference type="STRING" id="96561.Dole_1473"/>
<dbReference type="Proteomes" id="UP000008561">
    <property type="component" value="Chromosome"/>
</dbReference>
<keyword evidence="5" id="KW-0472">Membrane</keyword>
<accession>A8ZZC4</accession>
<evidence type="ECO:0000256" key="3">
    <source>
        <dbReference type="ARBA" id="ARBA00022741"/>
    </source>
</evidence>
<gene>
    <name evidence="8" type="ordered locus">Dole_1473</name>
</gene>
<evidence type="ECO:0000256" key="2">
    <source>
        <dbReference type="ARBA" id="ARBA00022598"/>
    </source>
</evidence>
<keyword evidence="4" id="KW-0067">ATP-binding</keyword>
<evidence type="ECO:0000259" key="6">
    <source>
        <dbReference type="Pfam" id="PF00501"/>
    </source>
</evidence>
<dbReference type="InterPro" id="IPR045851">
    <property type="entry name" value="AMP-bd_C_sf"/>
</dbReference>
<evidence type="ECO:0000313" key="9">
    <source>
        <dbReference type="Proteomes" id="UP000008561"/>
    </source>
</evidence>
<feature type="domain" description="AMP-dependent synthetase/ligase" evidence="6">
    <location>
        <begin position="26"/>
        <end position="377"/>
    </location>
</feature>
<feature type="domain" description="AMP-binding enzyme C-terminal" evidence="7">
    <location>
        <begin position="439"/>
        <end position="516"/>
    </location>
</feature>
<evidence type="ECO:0000256" key="1">
    <source>
        <dbReference type="ARBA" id="ARBA00006432"/>
    </source>
</evidence>
<dbReference type="EMBL" id="CP000859">
    <property type="protein sequence ID" value="ABW67277.1"/>
    <property type="molecule type" value="Genomic_DNA"/>
</dbReference>
<comment type="similarity">
    <text evidence="1">Belongs to the ATP-dependent AMP-binding enzyme family.</text>
</comment>
<dbReference type="PROSITE" id="PS00455">
    <property type="entry name" value="AMP_BINDING"/>
    <property type="match status" value="1"/>
</dbReference>
<protein>
    <submittedName>
        <fullName evidence="8">AMP-dependent synthetase and ligase</fullName>
    </submittedName>
</protein>
<keyword evidence="2 8" id="KW-0436">Ligase</keyword>
<dbReference type="Gene3D" id="3.30.300.30">
    <property type="match status" value="1"/>
</dbReference>
<dbReference type="PANTHER" id="PTHR43107">
    <property type="entry name" value="LONG-CHAIN FATTY ACID TRANSPORT PROTEIN"/>
    <property type="match status" value="1"/>
</dbReference>
<dbReference type="HOGENOM" id="CLU_000022_59_0_7"/>
<evidence type="ECO:0000256" key="4">
    <source>
        <dbReference type="ARBA" id="ARBA00022840"/>
    </source>
</evidence>
<keyword evidence="5" id="KW-1133">Transmembrane helix</keyword>
<name>A8ZZC4_DESOH</name>
<dbReference type="Gene3D" id="3.40.50.12780">
    <property type="entry name" value="N-terminal domain of ligase-like"/>
    <property type="match status" value="1"/>
</dbReference>
<evidence type="ECO:0000256" key="5">
    <source>
        <dbReference type="SAM" id="Phobius"/>
    </source>
</evidence>
<dbReference type="InterPro" id="IPR025110">
    <property type="entry name" value="AMP-bd_C"/>
</dbReference>
<dbReference type="Pfam" id="PF00501">
    <property type="entry name" value="AMP-binding"/>
    <property type="match status" value="1"/>
</dbReference>
<dbReference type="PANTHER" id="PTHR43107:SF15">
    <property type="entry name" value="FATTY ACID TRANSPORT PROTEIN 3, ISOFORM A"/>
    <property type="match status" value="1"/>
</dbReference>
<dbReference type="GO" id="GO:0044539">
    <property type="term" value="P:long-chain fatty acid import into cell"/>
    <property type="evidence" value="ECO:0007669"/>
    <property type="project" value="TreeGrafter"/>
</dbReference>
<evidence type="ECO:0000259" key="7">
    <source>
        <dbReference type="Pfam" id="PF13193"/>
    </source>
</evidence>
<dbReference type="Pfam" id="PF13193">
    <property type="entry name" value="AMP-binding_C"/>
    <property type="match status" value="1"/>
</dbReference>
<dbReference type="eggNOG" id="COG0318">
    <property type="taxonomic scope" value="Bacteria"/>
</dbReference>